<name>A0AA95NH26_9BURK</name>
<dbReference type="NCBIfam" id="TIGR02595">
    <property type="entry name" value="PEP_CTERM"/>
    <property type="match status" value="1"/>
</dbReference>
<dbReference type="EMBL" id="CP116346">
    <property type="protein sequence ID" value="WIT12917.1"/>
    <property type="molecule type" value="Genomic_DNA"/>
</dbReference>
<evidence type="ECO:0000313" key="3">
    <source>
        <dbReference type="EMBL" id="WIT12917.1"/>
    </source>
</evidence>
<feature type="signal peptide" evidence="1">
    <location>
        <begin position="1"/>
        <end position="25"/>
    </location>
</feature>
<dbReference type="Proteomes" id="UP001177769">
    <property type="component" value="Chromosome"/>
</dbReference>
<gene>
    <name evidence="3" type="ORF">PFX98_04730</name>
</gene>
<evidence type="ECO:0000256" key="1">
    <source>
        <dbReference type="SAM" id="SignalP"/>
    </source>
</evidence>
<feature type="chain" id="PRO_5041723432" evidence="1">
    <location>
        <begin position="26"/>
        <end position="202"/>
    </location>
</feature>
<protein>
    <submittedName>
        <fullName evidence="3">PEP-CTERM sorting domain-containing protein</fullName>
    </submittedName>
</protein>
<organism evidence="3 4">
    <name type="scientific">Paucibacter sediminis</name>
    <dbReference type="NCBI Taxonomy" id="3019553"/>
    <lineage>
        <taxon>Bacteria</taxon>
        <taxon>Pseudomonadati</taxon>
        <taxon>Pseudomonadota</taxon>
        <taxon>Betaproteobacteria</taxon>
        <taxon>Burkholderiales</taxon>
        <taxon>Sphaerotilaceae</taxon>
        <taxon>Roseateles</taxon>
    </lineage>
</organism>
<feature type="domain" description="Ice-binding protein C-terminal" evidence="2">
    <location>
        <begin position="178"/>
        <end position="201"/>
    </location>
</feature>
<dbReference type="RefSeq" id="WP_285234020.1">
    <property type="nucleotide sequence ID" value="NZ_CP116346.1"/>
</dbReference>
<dbReference type="InterPro" id="IPR013424">
    <property type="entry name" value="Ice-binding_C"/>
</dbReference>
<keyword evidence="1" id="KW-0732">Signal</keyword>
<proteinExistence type="predicted"/>
<reference evidence="3" key="1">
    <citation type="submission" date="2023-01" db="EMBL/GenBank/DDBJ databases">
        <title>Whole genome sequence of Paucibacter sp. S2-9 isolated from pond sediment.</title>
        <authorList>
            <person name="Jung J.Y."/>
        </authorList>
    </citation>
    <scope>NUCLEOTIDE SEQUENCE</scope>
    <source>
        <strain evidence="3">S2-9</strain>
    </source>
</reference>
<accession>A0AA95NH26</accession>
<keyword evidence="4" id="KW-1185">Reference proteome</keyword>
<evidence type="ECO:0000313" key="4">
    <source>
        <dbReference type="Proteomes" id="UP001177769"/>
    </source>
</evidence>
<evidence type="ECO:0000259" key="2">
    <source>
        <dbReference type="Pfam" id="PF07589"/>
    </source>
</evidence>
<dbReference type="AlphaFoldDB" id="A0AA95NH26"/>
<dbReference type="Pfam" id="PF07589">
    <property type="entry name" value="PEP-CTERM"/>
    <property type="match status" value="1"/>
</dbReference>
<dbReference type="KEGG" id="pais:PFX98_04730"/>
<sequence length="202" mass="21071">MDFTRLSSVLTVVGALMLPFAPASAATLTFEDLNSGQASYDVVPSPYKGFAFSGWFYGPDTVYAPASGSIDLFTDYADPTDPGAYVITSNNAITSAVEFVFDGAAFSGYSGVTFELWDAGNLVATSDSLPDSQGAAPYGPTFLASGYSGLVDKVVVSGVQGYFSMDDFTYHAPASNNVPEPGSLALVLFGLGIGGLSARRRR</sequence>